<dbReference type="GO" id="GO:0051301">
    <property type="term" value="P:cell division"/>
    <property type="evidence" value="ECO:0007669"/>
    <property type="project" value="UniProtKB-KW"/>
</dbReference>
<keyword evidence="3" id="KW-0498">Mitosis</keyword>
<dbReference type="STRING" id="1287681.M7TRX9"/>
<dbReference type="KEGG" id="ela:UCREL1_3553"/>
<dbReference type="GO" id="GO:0005680">
    <property type="term" value="C:anaphase-promoting complex"/>
    <property type="evidence" value="ECO:0007669"/>
    <property type="project" value="InterPro"/>
</dbReference>
<evidence type="ECO:0000256" key="1">
    <source>
        <dbReference type="ARBA" id="ARBA00022618"/>
    </source>
</evidence>
<keyword evidence="2" id="KW-0677">Repeat</keyword>
<dbReference type="Proteomes" id="UP000012174">
    <property type="component" value="Unassembled WGS sequence"/>
</dbReference>
<gene>
    <name evidence="7" type="ORF">UCREL1_3553</name>
</gene>
<dbReference type="AlphaFoldDB" id="M7TRX9"/>
<evidence type="ECO:0000256" key="4">
    <source>
        <dbReference type="ARBA" id="ARBA00023306"/>
    </source>
</evidence>
<keyword evidence="4" id="KW-0131">Cell cycle</keyword>
<evidence type="ECO:0000256" key="2">
    <source>
        <dbReference type="ARBA" id="ARBA00022737"/>
    </source>
</evidence>
<sequence>MAGTCDLKVLRILRSLHGRSDLETTYGSHMATHMAIGVISLGCGTQTFNTSNIAIGALLVAFYPVFPDSVQDNKSHLQAFRHFWVLAADPRCLVTKDMATNTPVSVPISIRLKPSSTSSSSPSSAAAAAASGAEEQQLTRTTPCLLPPLHSIHSIRTTSPEFWNLDLDFAADMRRADMFLKRSQALYLRRRPVSDSPFSATMLALGRRSQQNTLEAGAGALQQNPTGGVVDPQQSLEWIFDAVPALAKLTHAERGIVLDRGIGGPDVSDAAMSVVDARLVLEDCVSSGGGGGGGTGSRDDLVALRGLFEWVGWRAGRGVMSTSPGNGGEEKNVDGDKEEAEKIDWRGEGWLRESLVEGLKGGIWFAARE</sequence>
<dbReference type="GO" id="GO:0031145">
    <property type="term" value="P:anaphase-promoting complex-dependent catabolic process"/>
    <property type="evidence" value="ECO:0007669"/>
    <property type="project" value="TreeGrafter"/>
</dbReference>
<evidence type="ECO:0000256" key="3">
    <source>
        <dbReference type="ARBA" id="ARBA00022776"/>
    </source>
</evidence>
<dbReference type="GO" id="GO:0070979">
    <property type="term" value="P:protein K11-linked ubiquitination"/>
    <property type="evidence" value="ECO:0007669"/>
    <property type="project" value="TreeGrafter"/>
</dbReference>
<evidence type="ECO:0000313" key="7">
    <source>
        <dbReference type="EMBL" id="EMR69425.1"/>
    </source>
</evidence>
<feature type="compositionally biased region" description="Basic and acidic residues" evidence="5">
    <location>
        <begin position="328"/>
        <end position="340"/>
    </location>
</feature>
<dbReference type="GO" id="GO:0007091">
    <property type="term" value="P:metaphase/anaphase transition of mitotic cell cycle"/>
    <property type="evidence" value="ECO:0007669"/>
    <property type="project" value="TreeGrafter"/>
</dbReference>
<proteinExistence type="predicted"/>
<dbReference type="InterPro" id="IPR048971">
    <property type="entry name" value="Apc1_3rd"/>
</dbReference>
<accession>M7TRX9</accession>
<dbReference type="Pfam" id="PF21282">
    <property type="entry name" value="APC1_3rd"/>
    <property type="match status" value="1"/>
</dbReference>
<evidence type="ECO:0000259" key="6">
    <source>
        <dbReference type="Pfam" id="PF21282"/>
    </source>
</evidence>
<organism evidence="7 8">
    <name type="scientific">Eutypa lata (strain UCR-EL1)</name>
    <name type="common">Grapevine dieback disease fungus</name>
    <name type="synonym">Eutypa armeniacae</name>
    <dbReference type="NCBI Taxonomy" id="1287681"/>
    <lineage>
        <taxon>Eukaryota</taxon>
        <taxon>Fungi</taxon>
        <taxon>Dikarya</taxon>
        <taxon>Ascomycota</taxon>
        <taxon>Pezizomycotina</taxon>
        <taxon>Sordariomycetes</taxon>
        <taxon>Xylariomycetidae</taxon>
        <taxon>Xylariales</taxon>
        <taxon>Diatrypaceae</taxon>
        <taxon>Eutypa</taxon>
    </lineage>
</organism>
<feature type="compositionally biased region" description="Low complexity" evidence="5">
    <location>
        <begin position="115"/>
        <end position="136"/>
    </location>
</feature>
<dbReference type="GO" id="GO:0060090">
    <property type="term" value="F:molecular adaptor activity"/>
    <property type="evidence" value="ECO:0007669"/>
    <property type="project" value="TreeGrafter"/>
</dbReference>
<dbReference type="eggNOG" id="KOG1858">
    <property type="taxonomic scope" value="Eukaryota"/>
</dbReference>
<name>M7TRX9_EUTLA</name>
<feature type="region of interest" description="Disordered" evidence="5">
    <location>
        <begin position="319"/>
        <end position="340"/>
    </location>
</feature>
<dbReference type="OrthoDB" id="26401at2759"/>
<dbReference type="HOGENOM" id="CLU_750125_0_0_1"/>
<feature type="domain" description="Anaphase-promoting complex subunit 1 beta-sandwich" evidence="6">
    <location>
        <begin position="91"/>
        <end position="191"/>
    </location>
</feature>
<dbReference type="OMA" id="EWIFDAV"/>
<protein>
    <submittedName>
        <fullName evidence="7">Putative 20s cyclosome subunit (Apc1 ) protein</fullName>
    </submittedName>
</protein>
<feature type="region of interest" description="Disordered" evidence="5">
    <location>
        <begin position="113"/>
        <end position="136"/>
    </location>
</feature>
<reference evidence="8" key="1">
    <citation type="journal article" date="2013" name="Genome Announc.">
        <title>Draft genome sequence of the grapevine dieback fungus Eutypa lata UCR-EL1.</title>
        <authorList>
            <person name="Blanco-Ulate B."/>
            <person name="Rolshausen P.E."/>
            <person name="Cantu D."/>
        </authorList>
    </citation>
    <scope>NUCLEOTIDE SEQUENCE [LARGE SCALE GENOMIC DNA]</scope>
    <source>
        <strain evidence="8">UCR-EL1</strain>
    </source>
</reference>
<dbReference type="EMBL" id="KB706085">
    <property type="protein sequence ID" value="EMR69425.1"/>
    <property type="molecule type" value="Genomic_DNA"/>
</dbReference>
<evidence type="ECO:0000256" key="5">
    <source>
        <dbReference type="SAM" id="MobiDB-lite"/>
    </source>
</evidence>
<dbReference type="InterPro" id="IPR024990">
    <property type="entry name" value="Apc1"/>
</dbReference>
<dbReference type="PANTHER" id="PTHR12827:SF3">
    <property type="entry name" value="ANAPHASE-PROMOTING COMPLEX SUBUNIT 1"/>
    <property type="match status" value="1"/>
</dbReference>
<keyword evidence="8" id="KW-1185">Reference proteome</keyword>
<evidence type="ECO:0000313" key="8">
    <source>
        <dbReference type="Proteomes" id="UP000012174"/>
    </source>
</evidence>
<keyword evidence="1" id="KW-0132">Cell division</keyword>
<dbReference type="PANTHER" id="PTHR12827">
    <property type="entry name" value="MEIOTIC CHECKPOINT REGULATOR TSG24 FAMILY MEMBER"/>
    <property type="match status" value="1"/>
</dbReference>